<evidence type="ECO:0000256" key="3">
    <source>
        <dbReference type="ARBA" id="ARBA00022741"/>
    </source>
</evidence>
<dbReference type="PANTHER" id="PTHR43107:SF15">
    <property type="entry name" value="FATTY ACID TRANSPORT PROTEIN 3, ISOFORM A"/>
    <property type="match status" value="1"/>
</dbReference>
<organism evidence="7 8">
    <name type="scientific">Paraperlucidibaca baekdonensis</name>
    <dbReference type="NCBI Taxonomy" id="748120"/>
    <lineage>
        <taxon>Bacteria</taxon>
        <taxon>Pseudomonadati</taxon>
        <taxon>Pseudomonadota</taxon>
        <taxon>Gammaproteobacteria</taxon>
        <taxon>Moraxellales</taxon>
        <taxon>Moraxellaceae</taxon>
        <taxon>Paraperlucidibaca</taxon>
    </lineage>
</organism>
<dbReference type="PROSITE" id="PS00455">
    <property type="entry name" value="AMP_BINDING"/>
    <property type="match status" value="1"/>
</dbReference>
<dbReference type="GO" id="GO:0005886">
    <property type="term" value="C:plasma membrane"/>
    <property type="evidence" value="ECO:0007669"/>
    <property type="project" value="TreeGrafter"/>
</dbReference>
<dbReference type="GO" id="GO:0005324">
    <property type="term" value="F:long-chain fatty acid transmembrane transporter activity"/>
    <property type="evidence" value="ECO:0007669"/>
    <property type="project" value="TreeGrafter"/>
</dbReference>
<dbReference type="RefSeq" id="WP_116208446.1">
    <property type="nucleotide sequence ID" value="NZ_QUNR01000003.1"/>
</dbReference>
<evidence type="ECO:0000313" key="8">
    <source>
        <dbReference type="Proteomes" id="UP000256774"/>
    </source>
</evidence>
<accession>A0A3E0H4T3</accession>
<protein>
    <submittedName>
        <fullName evidence="7">Citronellyl-CoA synthetase</fullName>
    </submittedName>
</protein>
<evidence type="ECO:0000256" key="2">
    <source>
        <dbReference type="ARBA" id="ARBA00022598"/>
    </source>
</evidence>
<sequence>MSTPHADVISPLDVARKLPGLLLKAPRMIKGLIMANSTNTTTPLGLAWAFEKSTQENPHGIALYYEDQQFSYAGFNQWANRIAHHFLARGLKKGDVAVVLIENRPELLVTVLGLAKIGVVSALVNTSQTGKVLTHSINLVEPKAMIVGAECVQAVNDVAAELCLPADQRYWFADAPTQTKPGRAPKGWKSLAKDIKDCPNYNPPTTQKNFRPDGLFYVYTSGTTGLPKAAVFNNGRWMKAYGGFGYTFNLKTDDVLYATLPFYHATAMVVCWSSVLAGNAGLAIRRKFSASEFWDDVRRYNASAFGYVGELCRYLLEKPASEKDRQHRATKMVGNGLRPSIWGEFKARFGVEEVAELYASSEGNVGFTNIFNFDNTVGFSPMPYALVKYDKEAEAPVRNAKGLMIEVKRGEVGLLIGEITEKTPFDGYTDSDKNAKSIFSDVFKQGDKYFNTGDLMREIGFRHAQFVDRTGDTFRWKGENVSTTEVENIMTAHPDLAEAVVYGVEIANTNGRAGMAAITPHEGHDVNFATLLSHLKTELPTYAVPVFLRVKAAMETTGTFKYQKSGLKTEAFDPAKTGGEPLYVLLPGTTEYVPLTVAMQADIEAGAYRF</sequence>
<comment type="similarity">
    <text evidence="1">Belongs to the ATP-dependent AMP-binding enzyme family.</text>
</comment>
<feature type="domain" description="AMP-binding enzyme C-terminal" evidence="6">
    <location>
        <begin position="485"/>
        <end position="561"/>
    </location>
</feature>
<dbReference type="Gene3D" id="3.30.300.30">
    <property type="match status" value="1"/>
</dbReference>
<dbReference type="PANTHER" id="PTHR43107">
    <property type="entry name" value="LONG-CHAIN FATTY ACID TRANSPORT PROTEIN"/>
    <property type="match status" value="1"/>
</dbReference>
<keyword evidence="4" id="KW-0067">ATP-binding</keyword>
<dbReference type="Pfam" id="PF00501">
    <property type="entry name" value="AMP-binding"/>
    <property type="match status" value="1"/>
</dbReference>
<dbReference type="InterPro" id="IPR000873">
    <property type="entry name" value="AMP-dep_synth/lig_dom"/>
</dbReference>
<evidence type="ECO:0000313" key="7">
    <source>
        <dbReference type="EMBL" id="REH37844.1"/>
    </source>
</evidence>
<dbReference type="SUPFAM" id="SSF56801">
    <property type="entry name" value="Acetyl-CoA synthetase-like"/>
    <property type="match status" value="1"/>
</dbReference>
<keyword evidence="8" id="KW-1185">Reference proteome</keyword>
<evidence type="ECO:0000256" key="4">
    <source>
        <dbReference type="ARBA" id="ARBA00022840"/>
    </source>
</evidence>
<dbReference type="Pfam" id="PF13193">
    <property type="entry name" value="AMP-binding_C"/>
    <property type="match status" value="1"/>
</dbReference>
<keyword evidence="2" id="KW-0436">Ligase</keyword>
<dbReference type="InterPro" id="IPR020845">
    <property type="entry name" value="AMP-binding_CS"/>
</dbReference>
<keyword evidence="3" id="KW-0547">Nucleotide-binding</keyword>
<dbReference type="AlphaFoldDB" id="A0A3E0H4T3"/>
<dbReference type="NCBIfam" id="NF006134">
    <property type="entry name" value="PRK08279.1"/>
    <property type="match status" value="1"/>
</dbReference>
<dbReference type="OrthoDB" id="9803968at2"/>
<dbReference type="Gene3D" id="3.40.50.12780">
    <property type="entry name" value="N-terminal domain of ligase-like"/>
    <property type="match status" value="1"/>
</dbReference>
<dbReference type="InterPro" id="IPR025110">
    <property type="entry name" value="AMP-bd_C"/>
</dbReference>
<dbReference type="GO" id="GO:0004467">
    <property type="term" value="F:long-chain fatty acid-CoA ligase activity"/>
    <property type="evidence" value="ECO:0007669"/>
    <property type="project" value="TreeGrafter"/>
</dbReference>
<dbReference type="GO" id="GO:0005524">
    <property type="term" value="F:ATP binding"/>
    <property type="evidence" value="ECO:0007669"/>
    <property type="project" value="UniProtKB-KW"/>
</dbReference>
<dbReference type="GO" id="GO:0044539">
    <property type="term" value="P:long-chain fatty acid import into cell"/>
    <property type="evidence" value="ECO:0007669"/>
    <property type="project" value="TreeGrafter"/>
</dbReference>
<name>A0A3E0H4T3_9GAMM</name>
<evidence type="ECO:0000259" key="5">
    <source>
        <dbReference type="Pfam" id="PF00501"/>
    </source>
</evidence>
<dbReference type="Proteomes" id="UP000256774">
    <property type="component" value="Unassembled WGS sequence"/>
</dbReference>
<gene>
    <name evidence="7" type="ORF">DFR26_1628</name>
</gene>
<reference evidence="7 8" key="1">
    <citation type="submission" date="2018-08" db="EMBL/GenBank/DDBJ databases">
        <title>Genomic Encyclopedia of Type Strains, Phase IV (KMG-IV): sequencing the most valuable type-strain genomes for metagenomic binning, comparative biology and taxonomic classification.</title>
        <authorList>
            <person name="Goeker M."/>
        </authorList>
    </citation>
    <scope>NUCLEOTIDE SEQUENCE [LARGE SCALE GENOMIC DNA]</scope>
    <source>
        <strain evidence="7 8">DSM 26022</strain>
    </source>
</reference>
<comment type="caution">
    <text evidence="7">The sequence shown here is derived from an EMBL/GenBank/DDBJ whole genome shotgun (WGS) entry which is preliminary data.</text>
</comment>
<evidence type="ECO:0000259" key="6">
    <source>
        <dbReference type="Pfam" id="PF13193"/>
    </source>
</evidence>
<feature type="domain" description="AMP-dependent synthetase/ligase" evidence="5">
    <location>
        <begin position="50"/>
        <end position="378"/>
    </location>
</feature>
<dbReference type="EMBL" id="QUNR01000003">
    <property type="protein sequence ID" value="REH37844.1"/>
    <property type="molecule type" value="Genomic_DNA"/>
</dbReference>
<dbReference type="InterPro" id="IPR042099">
    <property type="entry name" value="ANL_N_sf"/>
</dbReference>
<dbReference type="FunFam" id="3.30.300.30:FF:000002">
    <property type="entry name" value="Long-chain fatty acid transport protein 1"/>
    <property type="match status" value="1"/>
</dbReference>
<evidence type="ECO:0000256" key="1">
    <source>
        <dbReference type="ARBA" id="ARBA00006432"/>
    </source>
</evidence>
<dbReference type="InterPro" id="IPR045851">
    <property type="entry name" value="AMP-bd_C_sf"/>
</dbReference>
<proteinExistence type="inferred from homology"/>